<evidence type="ECO:0000259" key="9">
    <source>
        <dbReference type="Pfam" id="PF02706"/>
    </source>
</evidence>
<evidence type="ECO:0000256" key="3">
    <source>
        <dbReference type="ARBA" id="ARBA00022475"/>
    </source>
</evidence>
<proteinExistence type="inferred from homology"/>
<feature type="region of interest" description="Disordered" evidence="7">
    <location>
        <begin position="244"/>
        <end position="317"/>
    </location>
</feature>
<dbReference type="PANTHER" id="PTHR32309:SF31">
    <property type="entry name" value="CAPSULAR EXOPOLYSACCHARIDE FAMILY"/>
    <property type="match status" value="1"/>
</dbReference>
<evidence type="ECO:0000256" key="5">
    <source>
        <dbReference type="ARBA" id="ARBA00022989"/>
    </source>
</evidence>
<keyword evidence="3" id="KW-1003">Cell membrane</keyword>
<keyword evidence="11" id="KW-1185">Reference proteome</keyword>
<keyword evidence="4 8" id="KW-0812">Transmembrane</keyword>
<dbReference type="InterPro" id="IPR050445">
    <property type="entry name" value="Bact_polysacc_biosynth/exp"/>
</dbReference>
<evidence type="ECO:0000313" key="11">
    <source>
        <dbReference type="Proteomes" id="UP001283109"/>
    </source>
</evidence>
<comment type="caution">
    <text evidence="10">The sequence shown here is derived from an EMBL/GenBank/DDBJ whole genome shotgun (WGS) entry which is preliminary data.</text>
</comment>
<evidence type="ECO:0000256" key="6">
    <source>
        <dbReference type="ARBA" id="ARBA00023136"/>
    </source>
</evidence>
<comment type="subcellular location">
    <subcellularLocation>
        <location evidence="1">Cell membrane</location>
        <topology evidence="1">Multi-pass membrane protein</topology>
    </subcellularLocation>
</comment>
<evidence type="ECO:0000256" key="2">
    <source>
        <dbReference type="ARBA" id="ARBA00006683"/>
    </source>
</evidence>
<keyword evidence="6 8" id="KW-0472">Membrane</keyword>
<name>A0ABU4H2P7_9MICO</name>
<evidence type="ECO:0000256" key="1">
    <source>
        <dbReference type="ARBA" id="ARBA00004651"/>
    </source>
</evidence>
<dbReference type="Pfam" id="PF02706">
    <property type="entry name" value="Wzz"/>
    <property type="match status" value="1"/>
</dbReference>
<sequence>MSDHWTLEDLYTGVVKSWWVLAGTVIVFVVVAAGAWAVLPQTYTATAQHTVEPISVLSSGSSFSTVNMETERLVATSASVLGRAAEGLNGVTVPQLREATVVQVPRGSQVLTFEVTTRSPERSAEWANAVASAYGEMRSENAQDVVEQTTTELSASIEGLQALYDSQPEGSDARAATQLQLDALLEERARLEATPFFPGTLVTPASPPSDSNRPGVLVFVAGGLFLGLMLGGIAALLVTRGRRAPAAASRRDRETAEAAHDGTGVSPEGETPVDQRPERRRPVDQRPKRTRPVNDALPEAGHVDAHHPPVVAKDARV</sequence>
<gene>
    <name evidence="10" type="ORF">R8Z58_12585</name>
</gene>
<accession>A0ABU4H2P7</accession>
<dbReference type="RefSeq" id="WP_318354134.1">
    <property type="nucleotide sequence ID" value="NZ_JAWQEV010000004.1"/>
</dbReference>
<comment type="similarity">
    <text evidence="2">Belongs to the CpsC/CapA family.</text>
</comment>
<feature type="compositionally biased region" description="Basic and acidic residues" evidence="7">
    <location>
        <begin position="301"/>
        <end position="317"/>
    </location>
</feature>
<evidence type="ECO:0000256" key="4">
    <source>
        <dbReference type="ARBA" id="ARBA00022692"/>
    </source>
</evidence>
<dbReference type="PANTHER" id="PTHR32309">
    <property type="entry name" value="TYROSINE-PROTEIN KINASE"/>
    <property type="match status" value="1"/>
</dbReference>
<feature type="transmembrane region" description="Helical" evidence="8">
    <location>
        <begin position="216"/>
        <end position="238"/>
    </location>
</feature>
<keyword evidence="5 8" id="KW-1133">Transmembrane helix</keyword>
<organism evidence="10 11">
    <name type="scientific">Microbacterium arthrosphaerae</name>
    <dbReference type="NCBI Taxonomy" id="792652"/>
    <lineage>
        <taxon>Bacteria</taxon>
        <taxon>Bacillati</taxon>
        <taxon>Actinomycetota</taxon>
        <taxon>Actinomycetes</taxon>
        <taxon>Micrococcales</taxon>
        <taxon>Microbacteriaceae</taxon>
        <taxon>Microbacterium</taxon>
    </lineage>
</organism>
<dbReference type="InterPro" id="IPR003856">
    <property type="entry name" value="LPS_length_determ_N"/>
</dbReference>
<protein>
    <submittedName>
        <fullName evidence="10">Wzz/FepE/Etk N-terminal domain-containing protein</fullName>
    </submittedName>
</protein>
<reference evidence="10 11" key="1">
    <citation type="submission" date="2023-11" db="EMBL/GenBank/DDBJ databases">
        <title>Draft genome sequence of Microbacterium arthrosphaerae JCM 30492.</title>
        <authorList>
            <person name="Zhang G."/>
            <person name="Ding Y."/>
        </authorList>
    </citation>
    <scope>NUCLEOTIDE SEQUENCE [LARGE SCALE GENOMIC DNA]</scope>
    <source>
        <strain evidence="10 11">JCM 30492</strain>
    </source>
</reference>
<dbReference type="EMBL" id="JAWQEV010000004">
    <property type="protein sequence ID" value="MDW4573612.1"/>
    <property type="molecule type" value="Genomic_DNA"/>
</dbReference>
<evidence type="ECO:0000313" key="10">
    <source>
        <dbReference type="EMBL" id="MDW4573612.1"/>
    </source>
</evidence>
<feature type="compositionally biased region" description="Basic and acidic residues" evidence="7">
    <location>
        <begin position="249"/>
        <end position="260"/>
    </location>
</feature>
<dbReference type="Proteomes" id="UP001283109">
    <property type="component" value="Unassembled WGS sequence"/>
</dbReference>
<evidence type="ECO:0000256" key="7">
    <source>
        <dbReference type="SAM" id="MobiDB-lite"/>
    </source>
</evidence>
<feature type="compositionally biased region" description="Basic and acidic residues" evidence="7">
    <location>
        <begin position="273"/>
        <end position="287"/>
    </location>
</feature>
<feature type="domain" description="Polysaccharide chain length determinant N-terminal" evidence="9">
    <location>
        <begin position="7"/>
        <end position="69"/>
    </location>
</feature>
<feature type="transmembrane region" description="Helical" evidence="8">
    <location>
        <begin position="18"/>
        <end position="39"/>
    </location>
</feature>
<evidence type="ECO:0000256" key="8">
    <source>
        <dbReference type="SAM" id="Phobius"/>
    </source>
</evidence>